<name>H0E2F9_9ACTN</name>
<proteinExistence type="predicted"/>
<evidence type="ECO:0000259" key="1">
    <source>
        <dbReference type="Pfam" id="PF01345"/>
    </source>
</evidence>
<feature type="domain" description="DUF11" evidence="1">
    <location>
        <begin position="453"/>
        <end position="554"/>
    </location>
</feature>
<dbReference type="InterPro" id="IPR001434">
    <property type="entry name" value="OmcB-like_DUF11"/>
</dbReference>
<evidence type="ECO:0000313" key="4">
    <source>
        <dbReference type="Proteomes" id="UP000005143"/>
    </source>
</evidence>
<dbReference type="Gene3D" id="2.60.40.10">
    <property type="entry name" value="Immunoglobulins"/>
    <property type="match status" value="1"/>
</dbReference>
<dbReference type="Pfam" id="PF01345">
    <property type="entry name" value="DUF11"/>
    <property type="match status" value="1"/>
</dbReference>
<gene>
    <name evidence="3" type="ORF">PAI11_09720</name>
</gene>
<dbReference type="InterPro" id="IPR013783">
    <property type="entry name" value="Ig-like_fold"/>
</dbReference>
<organism evidence="3 4">
    <name type="scientific">Patulibacter medicamentivorans</name>
    <dbReference type="NCBI Taxonomy" id="1097667"/>
    <lineage>
        <taxon>Bacteria</taxon>
        <taxon>Bacillati</taxon>
        <taxon>Actinomycetota</taxon>
        <taxon>Thermoleophilia</taxon>
        <taxon>Solirubrobacterales</taxon>
        <taxon>Patulibacteraceae</taxon>
        <taxon>Patulibacter</taxon>
    </lineage>
</organism>
<dbReference type="AlphaFoldDB" id="H0E2F9"/>
<dbReference type="GO" id="GO:0005975">
    <property type="term" value="P:carbohydrate metabolic process"/>
    <property type="evidence" value="ECO:0007669"/>
    <property type="project" value="UniProtKB-ARBA"/>
</dbReference>
<protein>
    <submittedName>
        <fullName evidence="3">Uncharacterized protein</fullName>
    </submittedName>
</protein>
<dbReference type="Pfam" id="PF25564">
    <property type="entry name" value="DUF7933"/>
    <property type="match status" value="1"/>
</dbReference>
<accession>H0E2F9</accession>
<evidence type="ECO:0000313" key="3">
    <source>
        <dbReference type="EMBL" id="EHN12144.1"/>
    </source>
</evidence>
<evidence type="ECO:0000259" key="2">
    <source>
        <dbReference type="Pfam" id="PF25564"/>
    </source>
</evidence>
<feature type="domain" description="DUF7933" evidence="2">
    <location>
        <begin position="216"/>
        <end position="338"/>
    </location>
</feature>
<dbReference type="EMBL" id="AGUD01000044">
    <property type="protein sequence ID" value="EHN12144.1"/>
    <property type="molecule type" value="Genomic_DNA"/>
</dbReference>
<sequence length="575" mass="59002">MIFAEGFENASPTLPVRLADYVGLSPTAMTYSAHANWLDAAQCNGIIVSGGTSNDPACGYNSQLRSLADALGQVNGVTPPTANHALAAYTNGNPGADNVQLETQSTVPLAGSGRFLAFSVDSATINCFATAPLYVFQLLNPDGAEPVDQVIPTGPAINGCAAPFQAVGGARIKRNFSARGIFFSGARVGVRLRNANGSGGGNDAAVDNLQILDATPRLDKEFVEGDLLAGATGRLRLTVTNTSDLAEKDGWSFVDTLASGLKVAADPDLDVQCRDATGEPTSASGVDVDAPAGGGAIEVGGLLKQGDASCFVELAVVADAAGTYANGPDQITSHRGIDLPQGPAEIRFHGPPTVAISGPGPDAPIVTGTSVPGRYGCAATAAIESCTATVTLPDGSSVPLKDGDPVPTATPGTYTITAKVRDALGQERTVTRTYVVQAPPPTVPEDPAPKGALTLSKRVLTPTLRPGRSTRVRLRVTNRTNRTLTGVVVCERVPAGMRFVSATPKAKLVGGRRCWTIGTLKPGQAVTLGYRARALNRPGRVTTRATGRAAGVRDAQASAPIRILRAPVRGGGVTG</sequence>
<keyword evidence="4" id="KW-1185">Reference proteome</keyword>
<dbReference type="Proteomes" id="UP000005143">
    <property type="component" value="Unassembled WGS sequence"/>
</dbReference>
<comment type="caution">
    <text evidence="3">The sequence shown here is derived from an EMBL/GenBank/DDBJ whole genome shotgun (WGS) entry which is preliminary data.</text>
</comment>
<dbReference type="InterPro" id="IPR057693">
    <property type="entry name" value="DUF7933"/>
</dbReference>
<reference evidence="3 4" key="1">
    <citation type="journal article" date="2013" name="Biodegradation">
        <title>Quantitative proteomic analysis of ibuprofen-degrading Patulibacter sp. strain I11.</title>
        <authorList>
            <person name="Almeida B."/>
            <person name="Kjeldal H."/>
            <person name="Lolas I."/>
            <person name="Knudsen A.D."/>
            <person name="Carvalho G."/>
            <person name="Nielsen K.L."/>
            <person name="Barreto Crespo M.T."/>
            <person name="Stensballe A."/>
            <person name="Nielsen J.L."/>
        </authorList>
    </citation>
    <scope>NUCLEOTIDE SEQUENCE [LARGE SCALE GENOMIC DNA]</scope>
    <source>
        <strain evidence="3 4">I11</strain>
    </source>
</reference>